<name>A0AAD4DQA4_9AGAM</name>
<dbReference type="AlphaFoldDB" id="A0AAD4DQA4"/>
<accession>A0AAD4DQA4</accession>
<dbReference type="EMBL" id="JABBWK010000153">
    <property type="protein sequence ID" value="KAG1889695.1"/>
    <property type="molecule type" value="Genomic_DNA"/>
</dbReference>
<sequence>LAHRGYILQNYPEDVLMPGEKCATLTKSKGIHDLSLHERQVFADALKNDLLTVKTITKQGALAHLMASRSLVIIEEVPAPHSAYTRGWRWYANGRFDRQGLPR</sequence>
<comment type="caution">
    <text evidence="1">The sequence shown here is derived from an EMBL/GenBank/DDBJ whole genome shotgun (WGS) entry which is preliminary data.</text>
</comment>
<protein>
    <submittedName>
        <fullName evidence="1">Uncharacterized protein</fullName>
    </submittedName>
</protein>
<dbReference type="RefSeq" id="XP_041217556.1">
    <property type="nucleotide sequence ID" value="XM_041373573.1"/>
</dbReference>
<dbReference type="GeneID" id="64667871"/>
<proteinExistence type="predicted"/>
<organism evidence="1 2">
    <name type="scientific">Suillus fuscotomentosus</name>
    <dbReference type="NCBI Taxonomy" id="1912939"/>
    <lineage>
        <taxon>Eukaryota</taxon>
        <taxon>Fungi</taxon>
        <taxon>Dikarya</taxon>
        <taxon>Basidiomycota</taxon>
        <taxon>Agaricomycotina</taxon>
        <taxon>Agaricomycetes</taxon>
        <taxon>Agaricomycetidae</taxon>
        <taxon>Boletales</taxon>
        <taxon>Suillineae</taxon>
        <taxon>Suillaceae</taxon>
        <taxon>Suillus</taxon>
    </lineage>
</organism>
<keyword evidence="2" id="KW-1185">Reference proteome</keyword>
<evidence type="ECO:0000313" key="2">
    <source>
        <dbReference type="Proteomes" id="UP001195769"/>
    </source>
</evidence>
<feature type="non-terminal residue" evidence="1">
    <location>
        <position position="103"/>
    </location>
</feature>
<gene>
    <name evidence="1" type="ORF">F5891DRAFT_907604</name>
</gene>
<dbReference type="Proteomes" id="UP001195769">
    <property type="component" value="Unassembled WGS sequence"/>
</dbReference>
<feature type="non-terminal residue" evidence="1">
    <location>
        <position position="1"/>
    </location>
</feature>
<reference evidence="1" key="1">
    <citation type="journal article" date="2020" name="New Phytol.">
        <title>Comparative genomics reveals dynamic genome evolution in host specialist ectomycorrhizal fungi.</title>
        <authorList>
            <person name="Lofgren L.A."/>
            <person name="Nguyen N.H."/>
            <person name="Vilgalys R."/>
            <person name="Ruytinx J."/>
            <person name="Liao H.L."/>
            <person name="Branco S."/>
            <person name="Kuo A."/>
            <person name="LaButti K."/>
            <person name="Lipzen A."/>
            <person name="Andreopoulos W."/>
            <person name="Pangilinan J."/>
            <person name="Riley R."/>
            <person name="Hundley H."/>
            <person name="Na H."/>
            <person name="Barry K."/>
            <person name="Grigoriev I.V."/>
            <person name="Stajich J.E."/>
            <person name="Kennedy P.G."/>
        </authorList>
    </citation>
    <scope>NUCLEOTIDE SEQUENCE</scope>
    <source>
        <strain evidence="1">FC203</strain>
    </source>
</reference>
<evidence type="ECO:0000313" key="1">
    <source>
        <dbReference type="EMBL" id="KAG1889695.1"/>
    </source>
</evidence>